<dbReference type="PROSITE" id="PS01137">
    <property type="entry name" value="TATD_1"/>
    <property type="match status" value="1"/>
</dbReference>
<organism evidence="5 6">
    <name type="scientific">Photobacterium sanguinicancri</name>
    <dbReference type="NCBI Taxonomy" id="875932"/>
    <lineage>
        <taxon>Bacteria</taxon>
        <taxon>Pseudomonadati</taxon>
        <taxon>Pseudomonadota</taxon>
        <taxon>Gammaproteobacteria</taxon>
        <taxon>Vibrionales</taxon>
        <taxon>Vibrionaceae</taxon>
        <taxon>Photobacterium</taxon>
    </lineage>
</organism>
<dbReference type="InterPro" id="IPR001130">
    <property type="entry name" value="TatD-like"/>
</dbReference>
<feature type="binding site" evidence="4">
    <location>
        <position position="162"/>
    </location>
    <ligand>
        <name>a divalent metal cation</name>
        <dbReference type="ChEBI" id="CHEBI:60240"/>
        <label>2</label>
    </ligand>
</feature>
<dbReference type="SUPFAM" id="SSF51556">
    <property type="entry name" value="Metallo-dependent hydrolases"/>
    <property type="match status" value="1"/>
</dbReference>
<evidence type="ECO:0000256" key="2">
    <source>
        <dbReference type="ARBA" id="ARBA00022723"/>
    </source>
</evidence>
<feature type="binding site" evidence="4">
    <location>
        <position position="8"/>
    </location>
    <ligand>
        <name>a divalent metal cation</name>
        <dbReference type="ChEBI" id="CHEBI:60240"/>
        <label>1</label>
    </ligand>
</feature>
<dbReference type="GO" id="GO:0005829">
    <property type="term" value="C:cytosol"/>
    <property type="evidence" value="ECO:0007669"/>
    <property type="project" value="TreeGrafter"/>
</dbReference>
<keyword evidence="3 5" id="KW-0378">Hydrolase</keyword>
<name>A0AAW7Y5I6_9GAMM</name>
<dbReference type="CDD" id="cd01310">
    <property type="entry name" value="TatD_DNAse"/>
    <property type="match status" value="1"/>
</dbReference>
<comment type="caution">
    <text evidence="5">The sequence shown here is derived from an EMBL/GenBank/DDBJ whole genome shotgun (WGS) entry which is preliminary data.</text>
</comment>
<protein>
    <submittedName>
        <fullName evidence="5">TatD family hydrolase</fullName>
        <ecNumber evidence="5">3.1.-.-</ecNumber>
    </submittedName>
</protein>
<dbReference type="Pfam" id="PF01026">
    <property type="entry name" value="TatD_DNase"/>
    <property type="match status" value="1"/>
</dbReference>
<dbReference type="FunFam" id="3.20.20.140:FF:000005">
    <property type="entry name" value="TatD family hydrolase"/>
    <property type="match status" value="1"/>
</dbReference>
<dbReference type="Proteomes" id="UP001170624">
    <property type="component" value="Unassembled WGS sequence"/>
</dbReference>
<dbReference type="EMBL" id="JAUOPU010000011">
    <property type="protein sequence ID" value="MDO6543275.1"/>
    <property type="molecule type" value="Genomic_DNA"/>
</dbReference>
<dbReference type="InterPro" id="IPR018228">
    <property type="entry name" value="DNase_TatD-rel_CS"/>
</dbReference>
<keyword evidence="2 4" id="KW-0479">Metal-binding</keyword>
<evidence type="ECO:0000256" key="3">
    <source>
        <dbReference type="ARBA" id="ARBA00022801"/>
    </source>
</evidence>
<feature type="binding site" evidence="4">
    <location>
        <position position="6"/>
    </location>
    <ligand>
        <name>a divalent metal cation</name>
        <dbReference type="ChEBI" id="CHEBI:60240"/>
        <label>1</label>
    </ligand>
</feature>
<dbReference type="PIRSF" id="PIRSF005902">
    <property type="entry name" value="DNase_TatD"/>
    <property type="match status" value="1"/>
</dbReference>
<dbReference type="InterPro" id="IPR032466">
    <property type="entry name" value="Metal_Hydrolase"/>
</dbReference>
<dbReference type="Gene3D" id="3.20.20.140">
    <property type="entry name" value="Metal-dependent hydrolases"/>
    <property type="match status" value="1"/>
</dbReference>
<evidence type="ECO:0000256" key="4">
    <source>
        <dbReference type="PIRSR" id="PIRSR005902-1"/>
    </source>
</evidence>
<feature type="binding site" evidence="4">
    <location>
        <position position="212"/>
    </location>
    <ligand>
        <name>a divalent metal cation</name>
        <dbReference type="ChEBI" id="CHEBI:60240"/>
        <label>1</label>
    </ligand>
</feature>
<evidence type="ECO:0000313" key="5">
    <source>
        <dbReference type="EMBL" id="MDO6543275.1"/>
    </source>
</evidence>
<dbReference type="PANTHER" id="PTHR46124:SF3">
    <property type="entry name" value="HYDROLASE"/>
    <property type="match status" value="1"/>
</dbReference>
<dbReference type="PANTHER" id="PTHR46124">
    <property type="entry name" value="D-AMINOACYL-TRNA DEACYLASE"/>
    <property type="match status" value="1"/>
</dbReference>
<accession>A0AAW7Y5I6</accession>
<feature type="binding site" evidence="4">
    <location>
        <position position="138"/>
    </location>
    <ligand>
        <name>a divalent metal cation</name>
        <dbReference type="ChEBI" id="CHEBI:60240"/>
        <label>2</label>
    </ligand>
</feature>
<evidence type="ECO:0000313" key="6">
    <source>
        <dbReference type="Proteomes" id="UP001170624"/>
    </source>
</evidence>
<gene>
    <name evidence="5" type="ORF">Q4568_12070</name>
</gene>
<dbReference type="GO" id="GO:0016788">
    <property type="term" value="F:hydrolase activity, acting on ester bonds"/>
    <property type="evidence" value="ECO:0007669"/>
    <property type="project" value="InterPro"/>
</dbReference>
<evidence type="ECO:0000256" key="1">
    <source>
        <dbReference type="ARBA" id="ARBA00009275"/>
    </source>
</evidence>
<dbReference type="EC" id="3.1.-.-" evidence="5"/>
<feature type="binding site" evidence="4">
    <location>
        <position position="96"/>
    </location>
    <ligand>
        <name>a divalent metal cation</name>
        <dbReference type="ChEBI" id="CHEBI:60240"/>
        <label>1</label>
    </ligand>
</feature>
<dbReference type="AlphaFoldDB" id="A0AAW7Y5I6"/>
<dbReference type="GO" id="GO:0046872">
    <property type="term" value="F:metal ion binding"/>
    <property type="evidence" value="ECO:0007669"/>
    <property type="project" value="UniProtKB-KW"/>
</dbReference>
<sequence>MLIDSHCHFDFEPFAQDPAHFLALAQQQGVEKLVVPAIGQRNWLQVTQLAAQFPDIYFALGLHPFFSAEHTDDALAQLELALGLQQDNRQCVAIGECGLDFAVADAMNEPLLQRQQQQRWLEGQLELANRHQLPVILHCRKAFPELMKLLRQNPPKQGGVYHAFSGSYQQARQLLDLGIRIGVGGTITYSRAHKTRTTMTKLPLAALMLETDSPDMPVAGFQGQPNRPERLCVILQCLAALRTESEREIARETSLTTAELFAIPL</sequence>
<proteinExistence type="inferred from homology"/>
<reference evidence="5" key="1">
    <citation type="submission" date="2023-07" db="EMBL/GenBank/DDBJ databases">
        <title>Genome content predicts the carbon catabolic preferences of heterotrophic bacteria.</title>
        <authorList>
            <person name="Gralka M."/>
        </authorList>
    </citation>
    <scope>NUCLEOTIDE SEQUENCE</scope>
    <source>
        <strain evidence="5">G2M05</strain>
    </source>
</reference>
<comment type="similarity">
    <text evidence="1">Belongs to the metallo-dependent hydrolases superfamily. TatD-type hydrolase family.</text>
</comment>
<dbReference type="RefSeq" id="WP_303499766.1">
    <property type="nucleotide sequence ID" value="NZ_JAUOPU010000011.1"/>
</dbReference>